<dbReference type="Pfam" id="PF08402">
    <property type="entry name" value="TOBE_2"/>
    <property type="match status" value="1"/>
</dbReference>
<dbReference type="EMBL" id="QRHL01000008">
    <property type="protein sequence ID" value="RHF72531.1"/>
    <property type="molecule type" value="Genomic_DNA"/>
</dbReference>
<dbReference type="GO" id="GO:0005524">
    <property type="term" value="F:ATP binding"/>
    <property type="evidence" value="ECO:0007669"/>
    <property type="project" value="UniProtKB-KW"/>
</dbReference>
<dbReference type="InterPro" id="IPR017871">
    <property type="entry name" value="ABC_transporter-like_CS"/>
</dbReference>
<dbReference type="InterPro" id="IPR003593">
    <property type="entry name" value="AAA+_ATPase"/>
</dbReference>
<evidence type="ECO:0000259" key="4">
    <source>
        <dbReference type="PROSITE" id="PS50893"/>
    </source>
</evidence>
<dbReference type="AlphaFoldDB" id="A0A414PVN8"/>
<evidence type="ECO:0000256" key="3">
    <source>
        <dbReference type="ARBA" id="ARBA00022840"/>
    </source>
</evidence>
<dbReference type="GO" id="GO:0022857">
    <property type="term" value="F:transmembrane transporter activity"/>
    <property type="evidence" value="ECO:0007669"/>
    <property type="project" value="InterPro"/>
</dbReference>
<dbReference type="PROSITE" id="PS00211">
    <property type="entry name" value="ABC_TRANSPORTER_1"/>
    <property type="match status" value="1"/>
</dbReference>
<organism evidence="5 6">
    <name type="scientific">Fusobacterium mortiferum</name>
    <dbReference type="NCBI Taxonomy" id="850"/>
    <lineage>
        <taxon>Bacteria</taxon>
        <taxon>Fusobacteriati</taxon>
        <taxon>Fusobacteriota</taxon>
        <taxon>Fusobacteriia</taxon>
        <taxon>Fusobacteriales</taxon>
        <taxon>Fusobacteriaceae</taxon>
        <taxon>Fusobacterium</taxon>
    </lineage>
</organism>
<dbReference type="Gene3D" id="2.40.50.100">
    <property type="match status" value="1"/>
</dbReference>
<keyword evidence="1" id="KW-0813">Transport</keyword>
<name>A0A414PVN8_FUSMR</name>
<proteinExistence type="predicted"/>
<evidence type="ECO:0000256" key="1">
    <source>
        <dbReference type="ARBA" id="ARBA00022448"/>
    </source>
</evidence>
<dbReference type="PROSITE" id="PS50893">
    <property type="entry name" value="ABC_TRANSPORTER_2"/>
    <property type="match status" value="1"/>
</dbReference>
<evidence type="ECO:0000313" key="6">
    <source>
        <dbReference type="Proteomes" id="UP000284676"/>
    </source>
</evidence>
<dbReference type="GO" id="GO:0016887">
    <property type="term" value="F:ATP hydrolysis activity"/>
    <property type="evidence" value="ECO:0007669"/>
    <property type="project" value="InterPro"/>
</dbReference>
<dbReference type="RefSeq" id="WP_118234351.1">
    <property type="nucleotide sequence ID" value="NZ_QRHL01000008.1"/>
</dbReference>
<evidence type="ECO:0000313" key="5">
    <source>
        <dbReference type="EMBL" id="RHF72531.1"/>
    </source>
</evidence>
<dbReference type="Proteomes" id="UP000284676">
    <property type="component" value="Unassembled WGS sequence"/>
</dbReference>
<dbReference type="GO" id="GO:0015697">
    <property type="term" value="P:quaternary ammonium group transport"/>
    <property type="evidence" value="ECO:0007669"/>
    <property type="project" value="UniProtKB-ARBA"/>
</dbReference>
<accession>A0A414PVN8</accession>
<comment type="caution">
    <text evidence="5">The sequence shown here is derived from an EMBL/GenBank/DDBJ whole genome shotgun (WGS) entry which is preliminary data.</text>
</comment>
<dbReference type="PANTHER" id="PTHR42781">
    <property type="entry name" value="SPERMIDINE/PUTRESCINE IMPORT ATP-BINDING PROTEIN POTA"/>
    <property type="match status" value="1"/>
</dbReference>
<dbReference type="InterPro" id="IPR050093">
    <property type="entry name" value="ABC_SmlMolc_Importer"/>
</dbReference>
<keyword evidence="2" id="KW-0547">Nucleotide-binding</keyword>
<dbReference type="SUPFAM" id="SSF52540">
    <property type="entry name" value="P-loop containing nucleoside triphosphate hydrolases"/>
    <property type="match status" value="1"/>
</dbReference>
<dbReference type="Gene3D" id="3.40.50.300">
    <property type="entry name" value="P-loop containing nucleotide triphosphate hydrolases"/>
    <property type="match status" value="1"/>
</dbReference>
<dbReference type="GO" id="GO:0043190">
    <property type="term" value="C:ATP-binding cassette (ABC) transporter complex"/>
    <property type="evidence" value="ECO:0007669"/>
    <property type="project" value="InterPro"/>
</dbReference>
<protein>
    <submittedName>
        <fullName evidence="5">ABC transporter ATP-binding protein</fullName>
    </submittedName>
</protein>
<dbReference type="Pfam" id="PF00005">
    <property type="entry name" value="ABC_tran"/>
    <property type="match status" value="1"/>
</dbReference>
<evidence type="ECO:0000256" key="2">
    <source>
        <dbReference type="ARBA" id="ARBA00022741"/>
    </source>
</evidence>
<dbReference type="FunFam" id="3.40.50.300:FF:000425">
    <property type="entry name" value="Probable ABC transporter, ATP-binding subunit"/>
    <property type="match status" value="1"/>
</dbReference>
<keyword evidence="3 5" id="KW-0067">ATP-binding</keyword>
<dbReference type="InterPro" id="IPR013611">
    <property type="entry name" value="Transp-assoc_OB_typ2"/>
</dbReference>
<feature type="domain" description="ABC transporter" evidence="4">
    <location>
        <begin position="3"/>
        <end position="233"/>
    </location>
</feature>
<gene>
    <name evidence="5" type="ORF">DW663_06645</name>
</gene>
<reference evidence="5 6" key="1">
    <citation type="submission" date="2018-08" db="EMBL/GenBank/DDBJ databases">
        <title>A genome reference for cultivated species of the human gut microbiota.</title>
        <authorList>
            <person name="Zou Y."/>
            <person name="Xue W."/>
            <person name="Luo G."/>
        </authorList>
    </citation>
    <scope>NUCLEOTIDE SEQUENCE [LARGE SCALE GENOMIC DNA]</scope>
    <source>
        <strain evidence="5 6">AM25-1</strain>
    </source>
</reference>
<dbReference type="InterPro" id="IPR003439">
    <property type="entry name" value="ABC_transporter-like_ATP-bd"/>
</dbReference>
<dbReference type="InterPro" id="IPR027417">
    <property type="entry name" value="P-loop_NTPase"/>
</dbReference>
<dbReference type="SMART" id="SM00382">
    <property type="entry name" value="AAA"/>
    <property type="match status" value="1"/>
</dbReference>
<dbReference type="PANTHER" id="PTHR42781:SF4">
    <property type="entry name" value="SPERMIDINE_PUTRESCINE IMPORT ATP-BINDING PROTEIN POTA"/>
    <property type="match status" value="1"/>
</dbReference>
<sequence length="305" mass="34778">MYLKIENISKIFEKGRGVKNISFQLEKGELVSFLGPSGCGKTTLLNIIGGFVKNDSGSIYLEDKDITEYPPEKREIVTVFQNYALFPHMNVVENVKYGLKYRGYNKEEQIKLAKEYLKIVGLEGYEKNSVGELSGGQQQRVALARALVLQPKILLLDEPFSNLDAKLKIAMREEIKELQKRLGISMIFVTHDQEEALSISDRIVVMSNGEIVQIGKPEEIYYSPKNRYVAEFIGKINFLEIGNKRPEEIKMRRDDSGDAVILNREFMGATTLFVVERLEKKIYVTIPGEEALKYRVGDRVVLELK</sequence>